<evidence type="ECO:0000313" key="1">
    <source>
        <dbReference type="EMBL" id="EHH09469.1"/>
    </source>
</evidence>
<sequence>MRVGLYEKLVRAGATRRDILKGAASMAAIAAASGAGLGALTRPASAASELRAKILQIPGVGKGQPTDADFQKVGELCLEATKANVKEGEFAGVELTFMGLNNQNLHNVLFRGFLKPWEAYTGAKISWIDLAQADYNARLQQSIATGTVDFDIIEMGAPFEGDVCGKGLTSEMPDWVKAQIDFDDLVNYLKPPVGTWNGKQYRITIDGDAH</sequence>
<dbReference type="Gene3D" id="3.40.190.10">
    <property type="entry name" value="Periplasmic binding protein-like II"/>
    <property type="match status" value="1"/>
</dbReference>
<accession>G6YFJ0</accession>
<dbReference type="SUPFAM" id="SSF53850">
    <property type="entry name" value="Periplasmic binding protein-like II"/>
    <property type="match status" value="1"/>
</dbReference>
<keyword evidence="2" id="KW-1185">Reference proteome</keyword>
<dbReference type="Proteomes" id="UP000002949">
    <property type="component" value="Unassembled WGS sequence"/>
</dbReference>
<dbReference type="InterPro" id="IPR006311">
    <property type="entry name" value="TAT_signal"/>
</dbReference>
<evidence type="ECO:0000313" key="2">
    <source>
        <dbReference type="Proteomes" id="UP000002949"/>
    </source>
</evidence>
<dbReference type="PROSITE" id="PS51318">
    <property type="entry name" value="TAT"/>
    <property type="match status" value="1"/>
</dbReference>
<gene>
    <name evidence="1" type="ORF">MEA186_23716</name>
</gene>
<reference evidence="1 2" key="1">
    <citation type="journal article" date="2012" name="J. Bacteriol.">
        <title>Draft Genome Sequence of Plant Growth-Promoting Rhizobium Mesorhizobium amorphae, Isolated from Zinc-Lead Mine Tailings.</title>
        <authorList>
            <person name="Hao X."/>
            <person name="Lin Y."/>
            <person name="Johnstone L."/>
            <person name="Baltrus D.A."/>
            <person name="Miller S.J."/>
            <person name="Wei G."/>
            <person name="Rensing C."/>
        </authorList>
    </citation>
    <scope>NUCLEOTIDE SEQUENCE [LARGE SCALE GENOMIC DNA]</scope>
    <source>
        <strain evidence="1 2">CCNWGS0123</strain>
    </source>
</reference>
<organism evidence="1 2">
    <name type="scientific">Mesorhizobium amorphae CCNWGS0123</name>
    <dbReference type="NCBI Taxonomy" id="1082933"/>
    <lineage>
        <taxon>Bacteria</taxon>
        <taxon>Pseudomonadati</taxon>
        <taxon>Pseudomonadota</taxon>
        <taxon>Alphaproteobacteria</taxon>
        <taxon>Hyphomicrobiales</taxon>
        <taxon>Phyllobacteriaceae</taxon>
        <taxon>Mesorhizobium</taxon>
    </lineage>
</organism>
<dbReference type="AlphaFoldDB" id="G6YFJ0"/>
<name>G6YFJ0_9HYPH</name>
<dbReference type="EMBL" id="AGSN01000160">
    <property type="protein sequence ID" value="EHH09469.1"/>
    <property type="molecule type" value="Genomic_DNA"/>
</dbReference>
<protein>
    <submittedName>
        <fullName evidence="1">Family 1 extracellular solute-binding protein</fullName>
    </submittedName>
</protein>
<proteinExistence type="predicted"/>
<dbReference type="eggNOG" id="COG1653">
    <property type="taxonomic scope" value="Bacteria"/>
</dbReference>
<feature type="non-terminal residue" evidence="1">
    <location>
        <position position="210"/>
    </location>
</feature>